<protein>
    <recommendedName>
        <fullName evidence="6">NAD(P)-binding protein</fullName>
    </recommendedName>
</protein>
<dbReference type="PANTHER" id="PTHR24320:SF154">
    <property type="entry name" value="OXIDOREDUCTASE, SHORT-CHAIN DEHYDROGENASE_REDUCTASE FAMILY (AFU_ORTHOLOGUE AFUA_2G04560)"/>
    <property type="match status" value="1"/>
</dbReference>
<dbReference type="SUPFAM" id="SSF51735">
    <property type="entry name" value="NAD(P)-binding Rossmann-fold domains"/>
    <property type="match status" value="1"/>
</dbReference>
<dbReference type="Gene3D" id="3.40.50.720">
    <property type="entry name" value="NAD(P)-binding Rossmann-like Domain"/>
    <property type="match status" value="1"/>
</dbReference>
<evidence type="ECO:0008006" key="6">
    <source>
        <dbReference type="Google" id="ProtNLM"/>
    </source>
</evidence>
<name>A0A4V4J978_AURPU</name>
<accession>A0A4V4J978</accession>
<keyword evidence="2" id="KW-0560">Oxidoreductase</keyword>
<organism evidence="4 5">
    <name type="scientific">Aureobasidium pullulans</name>
    <name type="common">Black yeast</name>
    <name type="synonym">Pullularia pullulans</name>
    <dbReference type="NCBI Taxonomy" id="5580"/>
    <lineage>
        <taxon>Eukaryota</taxon>
        <taxon>Fungi</taxon>
        <taxon>Dikarya</taxon>
        <taxon>Ascomycota</taxon>
        <taxon>Pezizomycotina</taxon>
        <taxon>Dothideomycetes</taxon>
        <taxon>Dothideomycetidae</taxon>
        <taxon>Dothideales</taxon>
        <taxon>Saccotheciaceae</taxon>
        <taxon>Aureobasidium</taxon>
    </lineage>
</organism>
<dbReference type="PANTHER" id="PTHR24320">
    <property type="entry name" value="RETINOL DEHYDROGENASE"/>
    <property type="match status" value="1"/>
</dbReference>
<evidence type="ECO:0000313" key="4">
    <source>
        <dbReference type="EMBL" id="THX42818.1"/>
    </source>
</evidence>
<dbReference type="EMBL" id="QZAV01000017">
    <property type="protein sequence ID" value="THX42818.1"/>
    <property type="molecule type" value="Genomic_DNA"/>
</dbReference>
<sequence>MKHSDFQFKDLPELTGKVILITGGTSGLGHLTAKILATECSPAHIYISGRNTQKANLVIQDLQLLAPSVKVTFLHMDLADLDTIAIAADMFLAENKRLDILIANAGIMATGPGTSKNGFEIQFATNFLGHALLISKLLPILLSTSAEYGDARIVSVTSTGFHVAPKDQGIIFDDLTTTQNYGFGSNWTRYGQSKLALLVYTKTLAEKYLELTTVVVHPGVIVTDLVGGLGWMDRMIVYATNIGKMVSEEEGVKNGIWAATVKREDVASGGFYEPVGEVGKHSRWSEDEGLAAKLLEWTEGVLKGVLEAFHSSFVRIKTKISIRKSPVC</sequence>
<proteinExistence type="inferred from homology"/>
<comment type="similarity">
    <text evidence="1 3">Belongs to the short-chain dehydrogenases/reductases (SDR) family.</text>
</comment>
<comment type="caution">
    <text evidence="4">The sequence shown here is derived from an EMBL/GenBank/DDBJ whole genome shotgun (WGS) entry which is preliminary data.</text>
</comment>
<dbReference type="Proteomes" id="UP000308953">
    <property type="component" value="Unassembled WGS sequence"/>
</dbReference>
<evidence type="ECO:0000256" key="3">
    <source>
        <dbReference type="RuleBase" id="RU000363"/>
    </source>
</evidence>
<gene>
    <name evidence="4" type="ORF">D6D10_01670</name>
</gene>
<evidence type="ECO:0000256" key="2">
    <source>
        <dbReference type="ARBA" id="ARBA00023002"/>
    </source>
</evidence>
<dbReference type="PRINTS" id="PR00080">
    <property type="entry name" value="SDRFAMILY"/>
</dbReference>
<dbReference type="AlphaFoldDB" id="A0A4V4J978"/>
<dbReference type="InterPro" id="IPR002347">
    <property type="entry name" value="SDR_fam"/>
</dbReference>
<dbReference type="InterPro" id="IPR036291">
    <property type="entry name" value="NAD(P)-bd_dom_sf"/>
</dbReference>
<dbReference type="PRINTS" id="PR00081">
    <property type="entry name" value="GDHRDH"/>
</dbReference>
<dbReference type="Pfam" id="PF00106">
    <property type="entry name" value="adh_short"/>
    <property type="match status" value="1"/>
</dbReference>
<reference evidence="4 5" key="1">
    <citation type="submission" date="2018-10" db="EMBL/GenBank/DDBJ databases">
        <title>Fifty Aureobasidium pullulans genomes reveal a recombining polyextremotolerant generalist.</title>
        <authorList>
            <person name="Gostincar C."/>
            <person name="Turk M."/>
            <person name="Zajc J."/>
            <person name="Gunde-Cimerman N."/>
        </authorList>
    </citation>
    <scope>NUCLEOTIDE SEQUENCE [LARGE SCALE GENOMIC DNA]</scope>
    <source>
        <strain evidence="4 5">EXF-9785</strain>
    </source>
</reference>
<evidence type="ECO:0000313" key="5">
    <source>
        <dbReference type="Proteomes" id="UP000308953"/>
    </source>
</evidence>
<evidence type="ECO:0000256" key="1">
    <source>
        <dbReference type="ARBA" id="ARBA00006484"/>
    </source>
</evidence>
<dbReference type="GO" id="GO:0016491">
    <property type="term" value="F:oxidoreductase activity"/>
    <property type="evidence" value="ECO:0007669"/>
    <property type="project" value="UniProtKB-KW"/>
</dbReference>